<protein>
    <submittedName>
        <fullName evidence="1">Uncharacterized protein</fullName>
    </submittedName>
</protein>
<proteinExistence type="predicted"/>
<gene>
    <name evidence="1" type="ORF">Val02_76730</name>
</gene>
<sequence>MKRPAISVAGAAEVLAHALRGVATAYDKRDAVLAWRLDARTVLMLASWIEDARRVERQGIIADVRQEITAVTAEFAEMTDEERGEPGWEVSYRSGMLRGLLVVMQGPHQRLTVPASALRLGDVLLGLREHSGETVIRLGSDRERRVVARTASTVHTFSPERRLQVIRPGVRPS</sequence>
<comment type="caution">
    <text evidence="1">The sequence shown here is derived from an EMBL/GenBank/DDBJ whole genome shotgun (WGS) entry which is preliminary data.</text>
</comment>
<name>A0A8J4DW48_9ACTN</name>
<organism evidence="1 2">
    <name type="scientific">Virgisporangium aliadipatigenens</name>
    <dbReference type="NCBI Taxonomy" id="741659"/>
    <lineage>
        <taxon>Bacteria</taxon>
        <taxon>Bacillati</taxon>
        <taxon>Actinomycetota</taxon>
        <taxon>Actinomycetes</taxon>
        <taxon>Micromonosporales</taxon>
        <taxon>Micromonosporaceae</taxon>
        <taxon>Virgisporangium</taxon>
    </lineage>
</organism>
<dbReference type="Proteomes" id="UP000619260">
    <property type="component" value="Unassembled WGS sequence"/>
</dbReference>
<keyword evidence="2" id="KW-1185">Reference proteome</keyword>
<dbReference type="RefSeq" id="WP_203904207.1">
    <property type="nucleotide sequence ID" value="NZ_BOPF01000039.1"/>
</dbReference>
<dbReference type="EMBL" id="BOPF01000039">
    <property type="protein sequence ID" value="GIJ50787.1"/>
    <property type="molecule type" value="Genomic_DNA"/>
</dbReference>
<reference evidence="1" key="1">
    <citation type="submission" date="2021-01" db="EMBL/GenBank/DDBJ databases">
        <title>Whole genome shotgun sequence of Virgisporangium aliadipatigenens NBRC 105644.</title>
        <authorList>
            <person name="Komaki H."/>
            <person name="Tamura T."/>
        </authorList>
    </citation>
    <scope>NUCLEOTIDE SEQUENCE</scope>
    <source>
        <strain evidence="1">NBRC 105644</strain>
    </source>
</reference>
<accession>A0A8J4DW48</accession>
<dbReference type="AlphaFoldDB" id="A0A8J4DW48"/>
<evidence type="ECO:0000313" key="2">
    <source>
        <dbReference type="Proteomes" id="UP000619260"/>
    </source>
</evidence>
<evidence type="ECO:0000313" key="1">
    <source>
        <dbReference type="EMBL" id="GIJ50787.1"/>
    </source>
</evidence>